<dbReference type="InterPro" id="IPR007060">
    <property type="entry name" value="FtsL/DivIC"/>
</dbReference>
<name>A0AAU8HT99_9FIRM</name>
<dbReference type="RefSeq" id="WP_353893363.1">
    <property type="nucleotide sequence ID" value="NZ_CP159485.1"/>
</dbReference>
<evidence type="ECO:0000256" key="1">
    <source>
        <dbReference type="SAM" id="Coils"/>
    </source>
</evidence>
<dbReference type="EMBL" id="CP159485">
    <property type="protein sequence ID" value="XCI28811.1"/>
    <property type="molecule type" value="Genomic_DNA"/>
</dbReference>
<dbReference type="Pfam" id="PF04977">
    <property type="entry name" value="DivIC"/>
    <property type="match status" value="1"/>
</dbReference>
<dbReference type="AlphaFoldDB" id="A0AAU8HT99"/>
<accession>A0AAU8HT99</accession>
<feature type="coiled-coil region" evidence="1">
    <location>
        <begin position="37"/>
        <end position="71"/>
    </location>
</feature>
<gene>
    <name evidence="2" type="ORF">PRVXH_000084</name>
</gene>
<reference evidence="2" key="2">
    <citation type="submission" date="2024-06" db="EMBL/GenBank/DDBJ databases">
        <authorList>
            <person name="Petrova K.O."/>
            <person name="Toshchakov S.V."/>
            <person name="Boltjanskaja Y.V."/>
            <person name="Kevbrin V.V."/>
        </authorList>
    </citation>
    <scope>NUCLEOTIDE SEQUENCE</scope>
    <source>
        <strain evidence="2">Z-710</strain>
    </source>
</reference>
<organism evidence="2">
    <name type="scientific">Proteinivorax hydrogeniformans</name>
    <dbReference type="NCBI Taxonomy" id="1826727"/>
    <lineage>
        <taxon>Bacteria</taxon>
        <taxon>Bacillati</taxon>
        <taxon>Bacillota</taxon>
        <taxon>Clostridia</taxon>
        <taxon>Eubacteriales</taxon>
        <taxon>Proteinivoracaceae</taxon>
        <taxon>Proteinivorax</taxon>
    </lineage>
</organism>
<proteinExistence type="predicted"/>
<keyword evidence="1" id="KW-0175">Coiled coil</keyword>
<evidence type="ECO:0000313" key="2">
    <source>
        <dbReference type="EMBL" id="XCI28811.1"/>
    </source>
</evidence>
<reference evidence="2" key="1">
    <citation type="journal article" date="2018" name="Antonie Van Leeuwenhoek">
        <title>Proteinivorax hydrogeniformans sp. nov., an anaerobic, haloalkaliphilic bacterium fermenting proteinaceous compounds with high hydrogen production.</title>
        <authorList>
            <person name="Boltyanskaya Y."/>
            <person name="Detkova E."/>
            <person name="Pimenov N."/>
            <person name="Kevbrin V."/>
        </authorList>
    </citation>
    <scope>NUCLEOTIDE SEQUENCE</scope>
    <source>
        <strain evidence="2">Z-710</strain>
    </source>
</reference>
<sequence>MAKVKKVKTKGGKIRKWIFILFSAYVVFTLVNQQVTMWKLKDQKAHYIQEIDKLKEEGDKLQQKVELYNDYDYIEMKARKKLGFIGEDEEVYIFPNN</sequence>
<protein>
    <submittedName>
        <fullName evidence="2">Septum formation initiator family protein</fullName>
    </submittedName>
</protein>